<comment type="catalytic activity">
    <reaction evidence="2">
        <text>2 GTP = 3',3'-c-di-GMP + 2 diphosphate</text>
        <dbReference type="Rhea" id="RHEA:24898"/>
        <dbReference type="ChEBI" id="CHEBI:33019"/>
        <dbReference type="ChEBI" id="CHEBI:37565"/>
        <dbReference type="ChEBI" id="CHEBI:58805"/>
        <dbReference type="EC" id="2.7.7.65"/>
    </reaction>
</comment>
<dbReference type="InterPro" id="IPR003018">
    <property type="entry name" value="GAF"/>
</dbReference>
<dbReference type="GO" id="GO:0005886">
    <property type="term" value="C:plasma membrane"/>
    <property type="evidence" value="ECO:0007669"/>
    <property type="project" value="TreeGrafter"/>
</dbReference>
<dbReference type="InterPro" id="IPR029787">
    <property type="entry name" value="Nucleotide_cyclase"/>
</dbReference>
<feature type="domain" description="GGDEF" evidence="3">
    <location>
        <begin position="334"/>
        <end position="460"/>
    </location>
</feature>
<dbReference type="InterPro" id="IPR043128">
    <property type="entry name" value="Rev_trsase/Diguanyl_cyclase"/>
</dbReference>
<dbReference type="EC" id="2.7.7.65" evidence="1"/>
<dbReference type="GO" id="GO:1902201">
    <property type="term" value="P:negative regulation of bacterial-type flagellum-dependent cell motility"/>
    <property type="evidence" value="ECO:0007669"/>
    <property type="project" value="TreeGrafter"/>
</dbReference>
<keyword evidence="5" id="KW-1185">Reference proteome</keyword>
<dbReference type="Pfam" id="PF00990">
    <property type="entry name" value="GGDEF"/>
    <property type="match status" value="1"/>
</dbReference>
<dbReference type="PANTHER" id="PTHR45138:SF9">
    <property type="entry name" value="DIGUANYLATE CYCLASE DGCM-RELATED"/>
    <property type="match status" value="1"/>
</dbReference>
<dbReference type="Proteomes" id="UP000069241">
    <property type="component" value="Chromosome"/>
</dbReference>
<evidence type="ECO:0000313" key="4">
    <source>
        <dbReference type="EMBL" id="AMD90439.1"/>
    </source>
</evidence>
<dbReference type="GO" id="GO:0052621">
    <property type="term" value="F:diguanylate cyclase activity"/>
    <property type="evidence" value="ECO:0007669"/>
    <property type="project" value="UniProtKB-EC"/>
</dbReference>
<proteinExistence type="predicted"/>
<dbReference type="Gene3D" id="3.30.450.40">
    <property type="match status" value="1"/>
</dbReference>
<dbReference type="SMART" id="SM00267">
    <property type="entry name" value="GGDEF"/>
    <property type="match status" value="1"/>
</dbReference>
<reference evidence="5" key="1">
    <citation type="submission" date="2016-02" db="EMBL/GenBank/DDBJ databases">
        <authorList>
            <person name="Holder M.E."/>
            <person name="Ajami N.J."/>
            <person name="Petrosino J.F."/>
        </authorList>
    </citation>
    <scope>NUCLEOTIDE SEQUENCE [LARGE SCALE GENOMIC DNA]</scope>
    <source>
        <strain evidence="5">CCUG 45958</strain>
    </source>
</reference>
<evidence type="ECO:0000313" key="5">
    <source>
        <dbReference type="Proteomes" id="UP000069241"/>
    </source>
</evidence>
<dbReference type="SUPFAM" id="SSF55781">
    <property type="entry name" value="GAF domain-like"/>
    <property type="match status" value="1"/>
</dbReference>
<sequence length="474" mass="54310">MSSEHRDDTLGDESLAESIIVNETDSFIYISDPQTHDVLYVNNFGKRLLNLRDVRGHKCYRLFHGRETPCEFCTNHLLSSEKFYIWEHFNELIGRSYLLKDKLIAWKGRQARLEIAVDITIKEDTGRSVKDKLEMQHALVECLRIFYAGTTFDGAINAILCKLGQMHQADRAYVFEYFTNDLGQTLVSNTYEWCAAGVEPQMDKLQNLPVDILESWRRLFGSEQSIVIRDLEDIRENHPEPYDFLKPQQITSLMASLLMVDGMATGFIGVDNPRHMGDDLSLLWSLAYFVAMEQKKRRMESDILYLSWHDDLTGLGNRHSYMRLLHELDTPDNAELGVAFVDLNGLKALNDSEGHMAGDAFLKCMGEVFTRHFRKDEVFRIGGDEFVIICRGIPASLFKKRLQAMRAEAENLYPAALALGSVWKKNGTSPSEMARLADKRMYADKRRHYCDRNRTGQPVRVCRSAPAGIMQKAL</sequence>
<dbReference type="InterPro" id="IPR000160">
    <property type="entry name" value="GGDEF_dom"/>
</dbReference>
<dbReference type="STRING" id="44742.AXF13_10090"/>
<evidence type="ECO:0000256" key="1">
    <source>
        <dbReference type="ARBA" id="ARBA00012528"/>
    </source>
</evidence>
<dbReference type="CDD" id="cd01949">
    <property type="entry name" value="GGDEF"/>
    <property type="match status" value="1"/>
</dbReference>
<accession>A0A120KM68</accession>
<name>A0A120KM68_9BACT</name>
<dbReference type="InterPro" id="IPR029016">
    <property type="entry name" value="GAF-like_dom_sf"/>
</dbReference>
<evidence type="ECO:0000259" key="3">
    <source>
        <dbReference type="PROSITE" id="PS50887"/>
    </source>
</evidence>
<dbReference type="PANTHER" id="PTHR45138">
    <property type="entry name" value="REGULATORY COMPONENTS OF SENSORY TRANSDUCTION SYSTEM"/>
    <property type="match status" value="1"/>
</dbReference>
<dbReference type="PROSITE" id="PS50887">
    <property type="entry name" value="GGDEF"/>
    <property type="match status" value="1"/>
</dbReference>
<evidence type="ECO:0000256" key="2">
    <source>
        <dbReference type="ARBA" id="ARBA00034247"/>
    </source>
</evidence>
<gene>
    <name evidence="4" type="ORF">AXF13_10090</name>
</gene>
<dbReference type="EMBL" id="CP014229">
    <property type="protein sequence ID" value="AMD90439.1"/>
    <property type="molecule type" value="Genomic_DNA"/>
</dbReference>
<dbReference type="Gene3D" id="3.30.70.270">
    <property type="match status" value="1"/>
</dbReference>
<organism evidence="4 5">
    <name type="scientific">Desulfovibrio fairfieldensis</name>
    <dbReference type="NCBI Taxonomy" id="44742"/>
    <lineage>
        <taxon>Bacteria</taxon>
        <taxon>Pseudomonadati</taxon>
        <taxon>Thermodesulfobacteriota</taxon>
        <taxon>Desulfovibrionia</taxon>
        <taxon>Desulfovibrionales</taxon>
        <taxon>Desulfovibrionaceae</taxon>
        <taxon>Desulfovibrio</taxon>
    </lineage>
</organism>
<dbReference type="NCBIfam" id="TIGR00254">
    <property type="entry name" value="GGDEF"/>
    <property type="match status" value="1"/>
</dbReference>
<dbReference type="AlphaFoldDB" id="A0A120KM68"/>
<dbReference type="KEGG" id="dfi:AXF13_10090"/>
<protein>
    <recommendedName>
        <fullName evidence="1">diguanylate cyclase</fullName>
        <ecNumber evidence="1">2.7.7.65</ecNumber>
    </recommendedName>
</protein>
<dbReference type="SUPFAM" id="SSF55073">
    <property type="entry name" value="Nucleotide cyclase"/>
    <property type="match status" value="1"/>
</dbReference>
<dbReference type="Pfam" id="PF01590">
    <property type="entry name" value="GAF"/>
    <property type="match status" value="1"/>
</dbReference>
<dbReference type="InterPro" id="IPR050469">
    <property type="entry name" value="Diguanylate_Cyclase"/>
</dbReference>
<dbReference type="GO" id="GO:0043709">
    <property type="term" value="P:cell adhesion involved in single-species biofilm formation"/>
    <property type="evidence" value="ECO:0007669"/>
    <property type="project" value="TreeGrafter"/>
</dbReference>